<feature type="transmembrane region" description="Helical" evidence="1">
    <location>
        <begin position="13"/>
        <end position="33"/>
    </location>
</feature>
<feature type="transmembrane region" description="Helical" evidence="1">
    <location>
        <begin position="127"/>
        <end position="146"/>
    </location>
</feature>
<protein>
    <recommendedName>
        <fullName evidence="4">Peptidase</fullName>
    </recommendedName>
</protein>
<gene>
    <name evidence="2" type="ORF">CON36_30580</name>
</gene>
<evidence type="ECO:0000313" key="3">
    <source>
        <dbReference type="Proteomes" id="UP000219922"/>
    </source>
</evidence>
<reference evidence="2 3" key="1">
    <citation type="submission" date="2017-09" db="EMBL/GenBank/DDBJ databases">
        <title>Large-scale bioinformatics analysis of Bacillus genomes uncovers conserved roles of natural products in bacterial physiology.</title>
        <authorList>
            <consortium name="Agbiome Team Llc"/>
            <person name="Bleich R.M."/>
            <person name="Grubbs K.J."/>
            <person name="Santa Maria K.C."/>
            <person name="Allen S.E."/>
            <person name="Farag S."/>
            <person name="Shank E.A."/>
            <person name="Bowers A."/>
        </authorList>
    </citation>
    <scope>NUCLEOTIDE SEQUENCE [LARGE SCALE GENOMIC DNA]</scope>
    <source>
        <strain evidence="2 3">AFS092789</strain>
    </source>
</reference>
<accession>A0A9X6SU25</accession>
<dbReference type="Pfam" id="PF04298">
    <property type="entry name" value="Zn_peptidase_2"/>
    <property type="match status" value="1"/>
</dbReference>
<organism evidence="2 3">
    <name type="scientific">Bacillus cereus</name>
    <dbReference type="NCBI Taxonomy" id="1396"/>
    <lineage>
        <taxon>Bacteria</taxon>
        <taxon>Bacillati</taxon>
        <taxon>Bacillota</taxon>
        <taxon>Bacilli</taxon>
        <taxon>Bacillales</taxon>
        <taxon>Bacillaceae</taxon>
        <taxon>Bacillus</taxon>
        <taxon>Bacillus cereus group</taxon>
    </lineage>
</organism>
<dbReference type="AlphaFoldDB" id="A0A9X6SU25"/>
<name>A0A9X6SU25_BACCE</name>
<feature type="transmembrane region" description="Helical" evidence="1">
    <location>
        <begin position="152"/>
        <end position="172"/>
    </location>
</feature>
<dbReference type="EMBL" id="NVMX01000072">
    <property type="protein sequence ID" value="PDZ95034.1"/>
    <property type="molecule type" value="Genomic_DNA"/>
</dbReference>
<dbReference type="PANTHER" id="PTHR36434">
    <property type="entry name" value="MEMBRANE PROTEASE YUGP-RELATED"/>
    <property type="match status" value="1"/>
</dbReference>
<dbReference type="InterPro" id="IPR007395">
    <property type="entry name" value="Zn_peptidase_2"/>
</dbReference>
<evidence type="ECO:0000313" key="2">
    <source>
        <dbReference type="EMBL" id="PDZ95034.1"/>
    </source>
</evidence>
<sequence>MIAYEYRKGGEQMIPYTILGLVAASILINFIVYKKLTKISKEIKPSSISGEDMAQRILGENQIHDIKIEKTDKVGDNYFHPIHKRIQLGPEVYGMKTIYSLTIGSHEACHAVDYNYFRFLNLKISKFKNFVFLPAFVLSFFVDVSWFQSCVLWSYVALVAFYFFVEVCDELATNRRAYRALEQFKGLSKDELREVKKVQRVMNLTYLTSIPSSIVR</sequence>
<evidence type="ECO:0008006" key="4">
    <source>
        <dbReference type="Google" id="ProtNLM"/>
    </source>
</evidence>
<keyword evidence="1" id="KW-0472">Membrane</keyword>
<keyword evidence="1" id="KW-0812">Transmembrane</keyword>
<dbReference type="PANTHER" id="PTHR36434:SF1">
    <property type="entry name" value="MEMBRANE PROTEASE YUGP-RELATED"/>
    <property type="match status" value="1"/>
</dbReference>
<dbReference type="Proteomes" id="UP000219922">
    <property type="component" value="Unassembled WGS sequence"/>
</dbReference>
<comment type="caution">
    <text evidence="2">The sequence shown here is derived from an EMBL/GenBank/DDBJ whole genome shotgun (WGS) entry which is preliminary data.</text>
</comment>
<proteinExistence type="predicted"/>
<keyword evidence="1" id="KW-1133">Transmembrane helix</keyword>
<evidence type="ECO:0000256" key="1">
    <source>
        <dbReference type="SAM" id="Phobius"/>
    </source>
</evidence>